<evidence type="ECO:0000256" key="8">
    <source>
        <dbReference type="ARBA" id="ARBA00023329"/>
    </source>
</evidence>
<comment type="subcellular location">
    <subcellularLocation>
        <location evidence="1">Cytoplasmic vesicle membrane</location>
        <topology evidence="1">Multi-pass membrane protein</topology>
    </subcellularLocation>
</comment>
<dbReference type="EnsemblMetazoa" id="CLYHEMT007510.1">
    <property type="protein sequence ID" value="CLYHEMP007510.1"/>
    <property type="gene ID" value="CLYHEMG007510"/>
</dbReference>
<feature type="transmembrane region" description="Helical" evidence="9">
    <location>
        <begin position="489"/>
        <end position="511"/>
    </location>
</feature>
<feature type="domain" description="Amino acid transporter transmembrane" evidence="10">
    <location>
        <begin position="124"/>
        <end position="511"/>
    </location>
</feature>
<evidence type="ECO:0000256" key="3">
    <source>
        <dbReference type="ARBA" id="ARBA00022448"/>
    </source>
</evidence>
<keyword evidence="4 9" id="KW-0812">Transmembrane</keyword>
<keyword evidence="12" id="KW-1185">Reference proteome</keyword>
<evidence type="ECO:0000313" key="12">
    <source>
        <dbReference type="Proteomes" id="UP000594262"/>
    </source>
</evidence>
<dbReference type="Pfam" id="PF01490">
    <property type="entry name" value="Aa_trans"/>
    <property type="match status" value="1"/>
</dbReference>
<dbReference type="Proteomes" id="UP000594262">
    <property type="component" value="Unplaced"/>
</dbReference>
<keyword evidence="5" id="KW-0532">Neurotransmitter transport</keyword>
<comment type="similarity">
    <text evidence="2">Belongs to the amino acid/polyamine transporter 2 family.</text>
</comment>
<evidence type="ECO:0000256" key="4">
    <source>
        <dbReference type="ARBA" id="ARBA00022692"/>
    </source>
</evidence>
<feature type="transmembrane region" description="Helical" evidence="9">
    <location>
        <begin position="280"/>
        <end position="298"/>
    </location>
</feature>
<feature type="transmembrane region" description="Helical" evidence="9">
    <location>
        <begin position="206"/>
        <end position="229"/>
    </location>
</feature>
<organism evidence="11 12">
    <name type="scientific">Clytia hemisphaerica</name>
    <dbReference type="NCBI Taxonomy" id="252671"/>
    <lineage>
        <taxon>Eukaryota</taxon>
        <taxon>Metazoa</taxon>
        <taxon>Cnidaria</taxon>
        <taxon>Hydrozoa</taxon>
        <taxon>Hydroidolina</taxon>
        <taxon>Leptothecata</taxon>
        <taxon>Obeliida</taxon>
        <taxon>Clytiidae</taxon>
        <taxon>Clytia</taxon>
    </lineage>
</organism>
<protein>
    <recommendedName>
        <fullName evidence="10">Amino acid transporter transmembrane domain-containing protein</fullName>
    </recommendedName>
</protein>
<reference evidence="11" key="1">
    <citation type="submission" date="2021-01" db="UniProtKB">
        <authorList>
            <consortium name="EnsemblMetazoa"/>
        </authorList>
    </citation>
    <scope>IDENTIFICATION</scope>
</reference>
<feature type="transmembrane region" description="Helical" evidence="9">
    <location>
        <begin position="304"/>
        <end position="324"/>
    </location>
</feature>
<dbReference type="GO" id="GO:0015179">
    <property type="term" value="F:L-amino acid transmembrane transporter activity"/>
    <property type="evidence" value="ECO:0007669"/>
    <property type="project" value="TreeGrafter"/>
</dbReference>
<feature type="transmembrane region" description="Helical" evidence="9">
    <location>
        <begin position="345"/>
        <end position="369"/>
    </location>
</feature>
<feature type="transmembrane region" description="Helical" evidence="9">
    <location>
        <begin position="430"/>
        <end position="449"/>
    </location>
</feature>
<feature type="transmembrane region" description="Helical" evidence="9">
    <location>
        <begin position="152"/>
        <end position="174"/>
    </location>
</feature>
<keyword evidence="6 9" id="KW-1133">Transmembrane helix</keyword>
<feature type="transmembrane region" description="Helical" evidence="9">
    <location>
        <begin position="125"/>
        <end position="146"/>
    </location>
</feature>
<dbReference type="GO" id="GO:0030659">
    <property type="term" value="C:cytoplasmic vesicle membrane"/>
    <property type="evidence" value="ECO:0007669"/>
    <property type="project" value="UniProtKB-SubCell"/>
</dbReference>
<dbReference type="OrthoDB" id="6021076at2759"/>
<feature type="transmembrane region" description="Helical" evidence="9">
    <location>
        <begin position="455"/>
        <end position="477"/>
    </location>
</feature>
<evidence type="ECO:0000256" key="1">
    <source>
        <dbReference type="ARBA" id="ARBA00004439"/>
    </source>
</evidence>
<dbReference type="AlphaFoldDB" id="A0A7M5WKJ8"/>
<proteinExistence type="inferred from homology"/>
<sequence>KFGGDWKKHKILQETKQMNLVRKMELEQSINSGDMPSEEKTENNNFFINFEDPNTSPVGLRGADSIENFDSYVDFTAHRTEGRSTSFLTDWAFMSHGIFQSNEINNQNTVFSLKHVPSNDRKSNAFLMGVNLQSMILGTSVLGFPFCVKIAGVWALLAIVLVGLASSATSAIIGDCQYQKSLSKPGELKRVHISFVQMSKICMGKFGAFIMKVLVYMSLLRNVIVVILLTDLTKNILTEVGITGYDKRYLTIAWTLATIPLLFITKVSYLAWVSFIGLKLYLCALLSMLVIFCLNYDIWNFADISWTFDLEGFGIALGIIINSYSVHMNLPSLEGSLKNPSHYKAASHVTFLFNNIVKVAFALFGYLTYTDTTKQEIISNVTSFKPLPVVLQIAIIFFTYFTVPMQSFVAFELIDSSFRRHFPLLGRKSWLVLTRLVFMTLALLIAILIPHFGLVVSLIGSVRGSMITLILPAAYYVMLRTHEIRTHKVVVSFGIMVFGAVAGLLGLYSSIKALIVGVNF</sequence>
<keyword evidence="3" id="KW-0813">Transport</keyword>
<keyword evidence="7 9" id="KW-0472">Membrane</keyword>
<accession>A0A7M5WKJ8</accession>
<dbReference type="PANTHER" id="PTHR22950:SF689">
    <property type="entry name" value="VESICULAR INHIBITORY AMINO ACID TRANSPORTER"/>
    <property type="match status" value="1"/>
</dbReference>
<evidence type="ECO:0000256" key="7">
    <source>
        <dbReference type="ARBA" id="ARBA00023136"/>
    </source>
</evidence>
<evidence type="ECO:0000259" key="10">
    <source>
        <dbReference type="Pfam" id="PF01490"/>
    </source>
</evidence>
<evidence type="ECO:0000256" key="9">
    <source>
        <dbReference type="SAM" id="Phobius"/>
    </source>
</evidence>
<dbReference type="GO" id="GO:0006836">
    <property type="term" value="P:neurotransmitter transport"/>
    <property type="evidence" value="ECO:0007669"/>
    <property type="project" value="UniProtKB-KW"/>
</dbReference>
<evidence type="ECO:0000256" key="6">
    <source>
        <dbReference type="ARBA" id="ARBA00022989"/>
    </source>
</evidence>
<evidence type="ECO:0000256" key="5">
    <source>
        <dbReference type="ARBA" id="ARBA00022775"/>
    </source>
</evidence>
<keyword evidence="8" id="KW-0968">Cytoplasmic vesicle</keyword>
<feature type="transmembrane region" description="Helical" evidence="9">
    <location>
        <begin position="389"/>
        <end position="409"/>
    </location>
</feature>
<dbReference type="PANTHER" id="PTHR22950">
    <property type="entry name" value="AMINO ACID TRANSPORTER"/>
    <property type="match status" value="1"/>
</dbReference>
<dbReference type="GO" id="GO:0005774">
    <property type="term" value="C:vacuolar membrane"/>
    <property type="evidence" value="ECO:0007669"/>
    <property type="project" value="TreeGrafter"/>
</dbReference>
<name>A0A7M5WKJ8_9CNID</name>
<evidence type="ECO:0000313" key="11">
    <source>
        <dbReference type="EnsemblMetazoa" id="CLYHEMP007510.1"/>
    </source>
</evidence>
<feature type="transmembrane region" description="Helical" evidence="9">
    <location>
        <begin position="249"/>
        <end position="273"/>
    </location>
</feature>
<dbReference type="InterPro" id="IPR013057">
    <property type="entry name" value="AA_transpt_TM"/>
</dbReference>
<evidence type="ECO:0000256" key="2">
    <source>
        <dbReference type="ARBA" id="ARBA00008066"/>
    </source>
</evidence>